<sequence precursor="true">MSPNRSPQPLAATPAATAVLAMVLTEGPLSRVDLARRLGISSAAVTKAARPFLDDGYLHELDSERTAPGAGRPVSPLAITPDREFVIGVKVTADEVIGVVADLKARIRNSAHRQLPDCEPATVLATLAALVEELLDADPELRGKTRRMGVAVSGDVDRVRGVVRLSPLLGWQDVDLAGPVGDATGLVVVVENDVKALTVAEHWFGDGVGTDDFTLVTVGAGIGCGIVTGGRLLSGAYGVAGEVGHVCVDASGPVCHCGARGCVEAIAATEAIVGRARLLTGRDGLTFTEAAELARSGSPEVCALFSEAGTAIGLAITAVVNLIGPERIVVSGEGLDAYDLFETEIRQAYATHAFGAAARCPLTIRPLPFEEWARGAAAVGIQTLFAPARG</sequence>
<dbReference type="Pfam" id="PF00480">
    <property type="entry name" value="ROK"/>
    <property type="match status" value="1"/>
</dbReference>
<keyword evidence="3" id="KW-1185">Reference proteome</keyword>
<evidence type="ECO:0000313" key="2">
    <source>
        <dbReference type="EMBL" id="ACU71471.1"/>
    </source>
</evidence>
<evidence type="ECO:0000313" key="3">
    <source>
        <dbReference type="Proteomes" id="UP000000851"/>
    </source>
</evidence>
<dbReference type="InterPro" id="IPR036388">
    <property type="entry name" value="WH-like_DNA-bd_sf"/>
</dbReference>
<dbReference type="PANTHER" id="PTHR18964:SF149">
    <property type="entry name" value="BIFUNCTIONAL UDP-N-ACETYLGLUCOSAMINE 2-EPIMERASE_N-ACETYLMANNOSAMINE KINASE"/>
    <property type="match status" value="1"/>
</dbReference>
<dbReference type="EMBL" id="CP001700">
    <property type="protein sequence ID" value="ACU71471.1"/>
    <property type="molecule type" value="Genomic_DNA"/>
</dbReference>
<organism evidence="2 3">
    <name type="scientific">Catenulispora acidiphila (strain DSM 44928 / JCM 14897 / NBRC 102108 / NRRL B-24433 / ID139908)</name>
    <dbReference type="NCBI Taxonomy" id="479433"/>
    <lineage>
        <taxon>Bacteria</taxon>
        <taxon>Bacillati</taxon>
        <taxon>Actinomycetota</taxon>
        <taxon>Actinomycetes</taxon>
        <taxon>Catenulisporales</taxon>
        <taxon>Catenulisporaceae</taxon>
        <taxon>Catenulispora</taxon>
    </lineage>
</organism>
<dbReference type="eggNOG" id="COG1940">
    <property type="taxonomic scope" value="Bacteria"/>
</dbReference>
<dbReference type="PROSITE" id="PS01125">
    <property type="entry name" value="ROK"/>
    <property type="match status" value="1"/>
</dbReference>
<evidence type="ECO:0000256" key="1">
    <source>
        <dbReference type="ARBA" id="ARBA00006479"/>
    </source>
</evidence>
<reference evidence="2 3" key="1">
    <citation type="journal article" date="2009" name="Stand. Genomic Sci.">
        <title>Complete genome sequence of Catenulispora acidiphila type strain (ID 139908).</title>
        <authorList>
            <person name="Copeland A."/>
            <person name="Lapidus A."/>
            <person name="Glavina Del Rio T."/>
            <person name="Nolan M."/>
            <person name="Lucas S."/>
            <person name="Chen F."/>
            <person name="Tice H."/>
            <person name="Cheng J.F."/>
            <person name="Bruce D."/>
            <person name="Goodwin L."/>
            <person name="Pitluck S."/>
            <person name="Mikhailova N."/>
            <person name="Pati A."/>
            <person name="Ivanova N."/>
            <person name="Mavromatis K."/>
            <person name="Chen A."/>
            <person name="Palaniappan K."/>
            <person name="Chain P."/>
            <person name="Land M."/>
            <person name="Hauser L."/>
            <person name="Chang Y.J."/>
            <person name="Jeffries C.D."/>
            <person name="Chertkov O."/>
            <person name="Brettin T."/>
            <person name="Detter J.C."/>
            <person name="Han C."/>
            <person name="Ali Z."/>
            <person name="Tindall B.J."/>
            <person name="Goker M."/>
            <person name="Bristow J."/>
            <person name="Eisen J.A."/>
            <person name="Markowitz V."/>
            <person name="Hugenholtz P."/>
            <person name="Kyrpides N.C."/>
            <person name="Klenk H.P."/>
        </authorList>
    </citation>
    <scope>NUCLEOTIDE SEQUENCE [LARGE SCALE GENOMIC DNA]</scope>
    <source>
        <strain evidence="3">DSM 44928 / JCM 14897 / NBRC 102108 / NRRL B-24433 / ID139908</strain>
    </source>
</reference>
<dbReference type="InterPro" id="IPR000600">
    <property type="entry name" value="ROK"/>
</dbReference>
<dbReference type="KEGG" id="cai:Caci_2553"/>
<dbReference type="InterPro" id="IPR043129">
    <property type="entry name" value="ATPase_NBD"/>
</dbReference>
<accession>C7PXL8</accession>
<dbReference type="InParanoid" id="C7PXL8"/>
<dbReference type="PANTHER" id="PTHR18964">
    <property type="entry name" value="ROK (REPRESSOR, ORF, KINASE) FAMILY"/>
    <property type="match status" value="1"/>
</dbReference>
<name>C7PXL8_CATAD</name>
<dbReference type="Gene3D" id="1.10.10.10">
    <property type="entry name" value="Winged helix-like DNA-binding domain superfamily/Winged helix DNA-binding domain"/>
    <property type="match status" value="1"/>
</dbReference>
<protein>
    <submittedName>
        <fullName evidence="2">ROK family protein</fullName>
    </submittedName>
</protein>
<dbReference type="AlphaFoldDB" id="C7PXL8"/>
<dbReference type="InterPro" id="IPR036390">
    <property type="entry name" value="WH_DNA-bd_sf"/>
</dbReference>
<dbReference type="HOGENOM" id="CLU_036604_13_4_11"/>
<dbReference type="STRING" id="479433.Caci_2553"/>
<dbReference type="RefSeq" id="WP_012786764.1">
    <property type="nucleotide sequence ID" value="NC_013131.1"/>
</dbReference>
<dbReference type="Gene3D" id="3.30.420.40">
    <property type="match status" value="2"/>
</dbReference>
<comment type="similarity">
    <text evidence="1">Belongs to the ROK (NagC/XylR) family.</text>
</comment>
<dbReference type="InterPro" id="IPR049874">
    <property type="entry name" value="ROK_cs"/>
</dbReference>
<gene>
    <name evidence="2" type="ordered locus">Caci_2553</name>
</gene>
<proteinExistence type="inferred from homology"/>
<dbReference type="SUPFAM" id="SSF53067">
    <property type="entry name" value="Actin-like ATPase domain"/>
    <property type="match status" value="1"/>
</dbReference>
<dbReference type="Proteomes" id="UP000000851">
    <property type="component" value="Chromosome"/>
</dbReference>
<dbReference type="CDD" id="cd24073">
    <property type="entry name" value="ASKHA_ATPase_ROK_CYANR"/>
    <property type="match status" value="1"/>
</dbReference>
<dbReference type="SUPFAM" id="SSF46785">
    <property type="entry name" value="Winged helix' DNA-binding domain"/>
    <property type="match status" value="1"/>
</dbReference>